<dbReference type="AlphaFoldDB" id="A0A098R0H0"/>
<proteinExistence type="predicted"/>
<name>A0A098R0H0_9SPIO</name>
<organism evidence="1 2">
    <name type="scientific">Spirochaeta lutea</name>
    <dbReference type="NCBI Taxonomy" id="1480694"/>
    <lineage>
        <taxon>Bacteria</taxon>
        <taxon>Pseudomonadati</taxon>
        <taxon>Spirochaetota</taxon>
        <taxon>Spirochaetia</taxon>
        <taxon>Spirochaetales</taxon>
        <taxon>Spirochaetaceae</taxon>
        <taxon>Spirochaeta</taxon>
    </lineage>
</organism>
<dbReference type="RefSeq" id="WP_037546536.1">
    <property type="nucleotide sequence ID" value="NZ_JNUP01000045.1"/>
</dbReference>
<protein>
    <recommendedName>
        <fullName evidence="3">Signal transduction histidine kinase dimerisation/phosphoacceptor domain-containing protein</fullName>
    </recommendedName>
</protein>
<accession>A0A098R0H0</accession>
<sequence length="76" mass="8611">MKSQSNTNQNPEQPSREHQILHDLNNCLSTIISSAELLNEEYVDTHGSPNRDLQEILHAGLRGNELIHALKERLTP</sequence>
<reference evidence="1 2" key="1">
    <citation type="submission" date="2014-05" db="EMBL/GenBank/DDBJ databases">
        <title>De novo Genome Sequence of Spirocheata sp.</title>
        <authorList>
            <person name="Shivani Y."/>
            <person name="Subhash Y."/>
            <person name="Tushar L."/>
            <person name="Sasikala C."/>
            <person name="Ramana C.V."/>
        </authorList>
    </citation>
    <scope>NUCLEOTIDE SEQUENCE [LARGE SCALE GENOMIC DNA]</scope>
    <source>
        <strain evidence="1 2">JC230</strain>
    </source>
</reference>
<dbReference type="EMBL" id="JNUP01000045">
    <property type="protein sequence ID" value="KGE73183.1"/>
    <property type="molecule type" value="Genomic_DNA"/>
</dbReference>
<evidence type="ECO:0008006" key="3">
    <source>
        <dbReference type="Google" id="ProtNLM"/>
    </source>
</evidence>
<evidence type="ECO:0000313" key="1">
    <source>
        <dbReference type="EMBL" id="KGE73183.1"/>
    </source>
</evidence>
<dbReference type="STRING" id="1480694.DC28_05275"/>
<evidence type="ECO:0000313" key="2">
    <source>
        <dbReference type="Proteomes" id="UP000029692"/>
    </source>
</evidence>
<gene>
    <name evidence="1" type="ORF">DC28_05275</name>
</gene>
<comment type="caution">
    <text evidence="1">The sequence shown here is derived from an EMBL/GenBank/DDBJ whole genome shotgun (WGS) entry which is preliminary data.</text>
</comment>
<dbReference type="Gene3D" id="1.10.287.130">
    <property type="match status" value="1"/>
</dbReference>
<keyword evidence="2" id="KW-1185">Reference proteome</keyword>
<dbReference type="Proteomes" id="UP000029692">
    <property type="component" value="Unassembled WGS sequence"/>
</dbReference>